<evidence type="ECO:0000259" key="7">
    <source>
        <dbReference type="PROSITE" id="PS50909"/>
    </source>
</evidence>
<protein>
    <submittedName>
        <fullName evidence="9">TOM1-like protein 2 isoform X8</fullName>
    </submittedName>
</protein>
<dbReference type="GO" id="GO:0015031">
    <property type="term" value="P:protein transport"/>
    <property type="evidence" value="ECO:0007669"/>
    <property type="project" value="UniProtKB-UniRule"/>
</dbReference>
<dbReference type="Pfam" id="PF00790">
    <property type="entry name" value="VHS"/>
    <property type="match status" value="1"/>
</dbReference>
<evidence type="ECO:0000256" key="5">
    <source>
        <dbReference type="SAM" id="MobiDB-lite"/>
    </source>
</evidence>
<dbReference type="GO" id="GO:0030276">
    <property type="term" value="F:clathrin binding"/>
    <property type="evidence" value="ECO:0007669"/>
    <property type="project" value="TreeGrafter"/>
</dbReference>
<dbReference type="AlphaFoldDB" id="A0A2Y9IIT1"/>
<dbReference type="PANTHER" id="PTHR13856">
    <property type="entry name" value="VHS DOMAIN CONTAINING PROTEIN FAMILY"/>
    <property type="match status" value="1"/>
</dbReference>
<keyword evidence="3 4" id="KW-0653">Protein transport</keyword>
<dbReference type="InterPro" id="IPR002014">
    <property type="entry name" value="VHS_dom"/>
</dbReference>
<dbReference type="SMART" id="SM00288">
    <property type="entry name" value="VHS"/>
    <property type="match status" value="1"/>
</dbReference>
<dbReference type="GO" id="GO:0035091">
    <property type="term" value="F:phosphatidylinositol binding"/>
    <property type="evidence" value="ECO:0007669"/>
    <property type="project" value="InterPro"/>
</dbReference>
<dbReference type="Gene3D" id="1.25.40.90">
    <property type="match status" value="1"/>
</dbReference>
<dbReference type="Proteomes" id="UP000248482">
    <property type="component" value="Unplaced"/>
</dbReference>
<feature type="compositionally biased region" description="Basic and acidic residues" evidence="5">
    <location>
        <begin position="393"/>
        <end position="404"/>
    </location>
</feature>
<evidence type="ECO:0000256" key="4">
    <source>
        <dbReference type="PIRNR" id="PIRNR036948"/>
    </source>
</evidence>
<evidence type="ECO:0000313" key="9">
    <source>
        <dbReference type="RefSeq" id="XP_022347149.1"/>
    </source>
</evidence>
<feature type="compositionally biased region" description="Basic and acidic residues" evidence="5">
    <location>
        <begin position="432"/>
        <end position="441"/>
    </location>
</feature>
<evidence type="ECO:0000256" key="1">
    <source>
        <dbReference type="ARBA" id="ARBA00007708"/>
    </source>
</evidence>
<dbReference type="Gene3D" id="1.20.58.160">
    <property type="match status" value="1"/>
</dbReference>
<proteinExistence type="inferred from homology"/>
<dbReference type="InterPro" id="IPR038425">
    <property type="entry name" value="GAT_sf"/>
</dbReference>
<feature type="region of interest" description="Disordered" evidence="5">
    <location>
        <begin position="130"/>
        <end position="161"/>
    </location>
</feature>
<feature type="compositionally biased region" description="Low complexity" evidence="5">
    <location>
        <begin position="133"/>
        <end position="161"/>
    </location>
</feature>
<feature type="domain" description="VHS" evidence="6">
    <location>
        <begin position="20"/>
        <end position="123"/>
    </location>
</feature>
<dbReference type="GeneID" id="111139231"/>
<dbReference type="FunFam" id="1.20.58.160:FF:000001">
    <property type="entry name" value="TOM1-like protein 2 isoform X1"/>
    <property type="match status" value="1"/>
</dbReference>
<dbReference type="PANTHER" id="PTHR13856:SF31">
    <property type="entry name" value="TOM1-LIKE PROTEIN 2"/>
    <property type="match status" value="1"/>
</dbReference>
<dbReference type="InterPro" id="IPR008942">
    <property type="entry name" value="ENTH_VHS"/>
</dbReference>
<dbReference type="GO" id="GO:0005768">
    <property type="term" value="C:endosome"/>
    <property type="evidence" value="ECO:0007669"/>
    <property type="project" value="TreeGrafter"/>
</dbReference>
<evidence type="ECO:0000256" key="3">
    <source>
        <dbReference type="ARBA" id="ARBA00022927"/>
    </source>
</evidence>
<reference evidence="9" key="1">
    <citation type="submission" date="2025-08" db="UniProtKB">
        <authorList>
            <consortium name="RefSeq"/>
        </authorList>
    </citation>
    <scope>IDENTIFICATION</scope>
    <source>
        <tissue evidence="9">Blood</tissue>
    </source>
</reference>
<organism evidence="8 9">
    <name type="scientific">Enhydra lutris kenyoni</name>
    <name type="common">northern sea otter</name>
    <dbReference type="NCBI Taxonomy" id="391180"/>
    <lineage>
        <taxon>Eukaryota</taxon>
        <taxon>Metazoa</taxon>
        <taxon>Chordata</taxon>
        <taxon>Craniata</taxon>
        <taxon>Vertebrata</taxon>
        <taxon>Euteleostomi</taxon>
        <taxon>Mammalia</taxon>
        <taxon>Eutheria</taxon>
        <taxon>Laurasiatheria</taxon>
        <taxon>Carnivora</taxon>
        <taxon>Caniformia</taxon>
        <taxon>Musteloidea</taxon>
        <taxon>Mustelidae</taxon>
        <taxon>Lutrinae</taxon>
        <taxon>Enhydra</taxon>
    </lineage>
</organism>
<comment type="similarity">
    <text evidence="1 4">Belongs to the TOM1 family.</text>
</comment>
<dbReference type="PROSITE" id="PS50179">
    <property type="entry name" value="VHS"/>
    <property type="match status" value="1"/>
</dbReference>
<evidence type="ECO:0000256" key="2">
    <source>
        <dbReference type="ARBA" id="ARBA00022448"/>
    </source>
</evidence>
<dbReference type="PROSITE" id="PS50909">
    <property type="entry name" value="GAT"/>
    <property type="match status" value="1"/>
</dbReference>
<dbReference type="PIRSF" id="PIRSF036948">
    <property type="entry name" value="TOM1"/>
    <property type="match status" value="1"/>
</dbReference>
<dbReference type="CDD" id="cd14238">
    <property type="entry name" value="GAT_TM1L2"/>
    <property type="match status" value="1"/>
</dbReference>
<sequence length="441" mass="48088">MEFLLGNPFSTPVGQCLEKATDGSLQSEDWTLNMEICDIINETEEGPKDAIRALKKRLNGNRNYREVMLALTVLETCVKNCGHRFHILVANRDFIDSVLVKIISPKNNPPTIVQDKVLALIQSVPEVDPAATMPRSQSQQRMSGSSYSSSPAPYSAPQAPALSVTGPITANSEQIARLRSELDVVRGNTKVMSEMLTEMVPGQEDSSDLELLQELNRTCRAMQQRIVELISRVSNEEVTEELLHVNDDLNNVFLRYERFERYRSGRSVQNPSNGVLNEVTEDNLIDLGPGSPAVVSPMVGNTAPPSSLSSQLAGLDLGTESVSGTLSSLQQCNPHDGFDMFAQTRGNSLAEQRKTVTYEDPQAVGGLASALDSRKQSSEVKGDDLEEGVTSEEFDKFLEERAKAAEMVPSLPSPPGEAPAPASNPSGRKKPERSEDALFAL</sequence>
<name>A0A2Y9IIT1_ENHLU</name>
<dbReference type="SUPFAM" id="SSF48464">
    <property type="entry name" value="ENTH/VHS domain"/>
    <property type="match status" value="1"/>
</dbReference>
<evidence type="ECO:0000313" key="8">
    <source>
        <dbReference type="Proteomes" id="UP000248482"/>
    </source>
</evidence>
<dbReference type="RefSeq" id="XP_022347149.1">
    <property type="nucleotide sequence ID" value="XM_022491441.1"/>
</dbReference>
<dbReference type="GO" id="GO:0016020">
    <property type="term" value="C:membrane"/>
    <property type="evidence" value="ECO:0007669"/>
    <property type="project" value="TreeGrafter"/>
</dbReference>
<dbReference type="SUPFAM" id="SSF89009">
    <property type="entry name" value="GAT-like domain"/>
    <property type="match status" value="1"/>
</dbReference>
<dbReference type="GO" id="GO:0043130">
    <property type="term" value="F:ubiquitin binding"/>
    <property type="evidence" value="ECO:0007669"/>
    <property type="project" value="InterPro"/>
</dbReference>
<evidence type="ECO:0000259" key="6">
    <source>
        <dbReference type="PROSITE" id="PS50179"/>
    </source>
</evidence>
<dbReference type="InterPro" id="IPR014645">
    <property type="entry name" value="TOM1"/>
</dbReference>
<dbReference type="InterPro" id="IPR004152">
    <property type="entry name" value="GAT_dom"/>
</dbReference>
<dbReference type="FunFam" id="1.25.40.90:FF:000003">
    <property type="entry name" value="TOM1-like protein 2 isoform X1"/>
    <property type="match status" value="1"/>
</dbReference>
<feature type="region of interest" description="Disordered" evidence="5">
    <location>
        <begin position="369"/>
        <end position="441"/>
    </location>
</feature>
<feature type="domain" description="GAT" evidence="7">
    <location>
        <begin position="173"/>
        <end position="261"/>
    </location>
</feature>
<accession>A0A2Y9IIT1</accession>
<keyword evidence="8" id="KW-1185">Reference proteome</keyword>
<gene>
    <name evidence="9" type="primary">LOC111139231</name>
</gene>
<feature type="compositionally biased region" description="Basic and acidic residues" evidence="5">
    <location>
        <begin position="372"/>
        <end position="383"/>
    </location>
</feature>
<keyword evidence="2 4" id="KW-0813">Transport</keyword>
<dbReference type="Pfam" id="PF03127">
    <property type="entry name" value="GAT"/>
    <property type="match status" value="1"/>
</dbReference>
<dbReference type="GO" id="GO:0007165">
    <property type="term" value="P:signal transduction"/>
    <property type="evidence" value="ECO:0007669"/>
    <property type="project" value="TreeGrafter"/>
</dbReference>